<protein>
    <submittedName>
        <fullName evidence="2">AAA family ATPase</fullName>
    </submittedName>
</protein>
<dbReference type="RefSeq" id="WP_077907510.1">
    <property type="nucleotide sequence ID" value="NZ_HG970000.1"/>
</dbReference>
<evidence type="ECO:0000259" key="1">
    <source>
        <dbReference type="SMART" id="SM00382"/>
    </source>
</evidence>
<dbReference type="GO" id="GO:0016887">
    <property type="term" value="F:ATP hydrolysis activity"/>
    <property type="evidence" value="ECO:0007669"/>
    <property type="project" value="InterPro"/>
</dbReference>
<feature type="domain" description="AAA+ ATPase" evidence="1">
    <location>
        <begin position="58"/>
        <end position="206"/>
    </location>
</feature>
<dbReference type="InterPro" id="IPR027417">
    <property type="entry name" value="P-loop_NTPase"/>
</dbReference>
<dbReference type="InterPro" id="IPR003593">
    <property type="entry name" value="AAA+_ATPase"/>
</dbReference>
<accession>A0A024J639</accession>
<dbReference type="AlphaFoldDB" id="A0A024J639"/>
<gene>
    <name evidence="2" type="ORF">G2359_22845</name>
</gene>
<proteinExistence type="predicted"/>
<reference evidence="2" key="2">
    <citation type="submission" date="2019-01" db="EMBL/GenBank/DDBJ databases">
        <authorList>
            <consortium name="NCBI Pathogen Detection Project"/>
        </authorList>
    </citation>
    <scope>NUCLEOTIDE SEQUENCE</scope>
    <source>
        <strain evidence="2">P125109</strain>
    </source>
</reference>
<dbReference type="PANTHER" id="PTHR35894:SF1">
    <property type="entry name" value="PHOSPHORIBULOKINASE _ URIDINE KINASE FAMILY"/>
    <property type="match status" value="1"/>
</dbReference>
<dbReference type="SMART" id="SM00382">
    <property type="entry name" value="AAA"/>
    <property type="match status" value="1"/>
</dbReference>
<dbReference type="CDD" id="cd00009">
    <property type="entry name" value="AAA"/>
    <property type="match status" value="1"/>
</dbReference>
<dbReference type="Pfam" id="PF13401">
    <property type="entry name" value="AAA_22"/>
    <property type="match status" value="1"/>
</dbReference>
<dbReference type="PANTHER" id="PTHR35894">
    <property type="entry name" value="GENERAL SECRETION PATHWAY PROTEIN A-RELATED"/>
    <property type="match status" value="1"/>
</dbReference>
<comment type="caution">
    <text evidence="2">The sequence shown here is derived from an EMBL/GenBank/DDBJ whole genome shotgun (WGS) entry which is preliminary data.</text>
</comment>
<evidence type="ECO:0000313" key="2">
    <source>
        <dbReference type="EMBL" id="HAD9862470.1"/>
    </source>
</evidence>
<dbReference type="InterPro" id="IPR052026">
    <property type="entry name" value="ExeA_AAA_ATPase_DNA-bind"/>
</dbReference>
<dbReference type="InterPro" id="IPR049945">
    <property type="entry name" value="AAA_22"/>
</dbReference>
<dbReference type="SUPFAM" id="SSF52540">
    <property type="entry name" value="P-loop containing nucleoside triphosphate hydrolases"/>
    <property type="match status" value="1"/>
</dbReference>
<dbReference type="EMBL" id="DAAQLS010000022">
    <property type="protein sequence ID" value="HAD9862470.1"/>
    <property type="molecule type" value="Genomic_DNA"/>
</dbReference>
<sequence length="341" mass="38505">MKYLPASETIFVADNQERTMRVEVMEHYGLTQSIEQAGYYETAHHKQLMKDIKGAIREGRLIAVCGVVGSGKTVTLRRLQQQLLDENKIIVARSLSVDKQSVRLATLINALFYDLAQDKQVQIHKQGERRERELQELVKKGKRPVALFVDEAHDLNGNTLTGLKRLMEVVEDGGGRLSVVLAGHPKLRNDLRRPTMEEIGYRTDIFTLDGITGSQREYIQWLLKTSTGKGKPEDILTTEAVDLLAMKLRTPLQVQLHLTLAMEAGYQTGEKPITATLVESVLSRQLDDLEPTLTRHGYRLKDMVEQFDAKPAEIRALFNNQLDPARTAELRDRMLAVGLPI</sequence>
<dbReference type="Gene3D" id="3.40.50.300">
    <property type="entry name" value="P-loop containing nucleotide triphosphate hydrolases"/>
    <property type="match status" value="1"/>
</dbReference>
<organism evidence="2">
    <name type="scientific">Salmonella enteritidis PT4 (strain P125109)</name>
    <dbReference type="NCBI Taxonomy" id="550537"/>
    <lineage>
        <taxon>Bacteria</taxon>
        <taxon>Pseudomonadati</taxon>
        <taxon>Pseudomonadota</taxon>
        <taxon>Gammaproteobacteria</taxon>
        <taxon>Enterobacterales</taxon>
        <taxon>Enterobacteriaceae</taxon>
        <taxon>Salmonella</taxon>
    </lineage>
</organism>
<reference evidence="2" key="1">
    <citation type="journal article" date="2018" name="Genome Biol.">
        <title>SKESA: strategic k-mer extension for scrupulous assemblies.</title>
        <authorList>
            <person name="Souvorov A."/>
            <person name="Agarwala R."/>
            <person name="Lipman D.J."/>
        </authorList>
    </citation>
    <scope>NUCLEOTIDE SEQUENCE</scope>
    <source>
        <strain evidence="2">P125109</strain>
    </source>
</reference>
<name>A0A024J639_SALEP</name>